<evidence type="ECO:0000259" key="2">
    <source>
        <dbReference type="Pfam" id="PF13193"/>
    </source>
</evidence>
<dbReference type="InterPro" id="IPR042099">
    <property type="entry name" value="ANL_N_sf"/>
</dbReference>
<dbReference type="InterPro" id="IPR050237">
    <property type="entry name" value="ATP-dep_AMP-bd_enzyme"/>
</dbReference>
<dbReference type="InterPro" id="IPR025110">
    <property type="entry name" value="AMP-bd_C"/>
</dbReference>
<feature type="domain" description="AMP-dependent synthetase/ligase" evidence="1">
    <location>
        <begin position="35"/>
        <end position="422"/>
    </location>
</feature>
<evidence type="ECO:0000313" key="3">
    <source>
        <dbReference type="EMBL" id="MBM9507283.1"/>
    </source>
</evidence>
<dbReference type="Proteomes" id="UP000749040">
    <property type="component" value="Unassembled WGS sequence"/>
</dbReference>
<name>A0ABS2TVB5_9ACTN</name>
<dbReference type="Gene3D" id="3.40.50.12780">
    <property type="entry name" value="N-terminal domain of ligase-like"/>
    <property type="match status" value="1"/>
</dbReference>
<reference evidence="3 4" key="1">
    <citation type="submission" date="2021-01" db="EMBL/GenBank/DDBJ databases">
        <title>Streptomyces acididurans sp. nov., isolated from a peat swamp forest soil.</title>
        <authorList>
            <person name="Chantavorakit T."/>
            <person name="Duangmal K."/>
        </authorList>
    </citation>
    <scope>NUCLEOTIDE SEQUENCE [LARGE SCALE GENOMIC DNA]</scope>
    <source>
        <strain evidence="3 4">KK5PA1</strain>
    </source>
</reference>
<dbReference type="PROSITE" id="PS00455">
    <property type="entry name" value="AMP_BINDING"/>
    <property type="match status" value="1"/>
</dbReference>
<protein>
    <submittedName>
        <fullName evidence="3">AMP-binding protein</fullName>
    </submittedName>
</protein>
<dbReference type="EMBL" id="JADKYB010000012">
    <property type="protein sequence ID" value="MBM9507283.1"/>
    <property type="molecule type" value="Genomic_DNA"/>
</dbReference>
<dbReference type="InterPro" id="IPR020845">
    <property type="entry name" value="AMP-binding_CS"/>
</dbReference>
<evidence type="ECO:0000259" key="1">
    <source>
        <dbReference type="Pfam" id="PF00501"/>
    </source>
</evidence>
<sequence length="561" mass="59383">MTTDTPARTARAGHDPVVYRRLGWWREETFTDDLRRRAAARPHRLALAARRAAESRTDTLSYRELDRLADRFAGALAGLGVRAGDVMAVQLANQWEIVPLIFACARAGAVICPITPDCPPEELRHRLELTQARVVVAQTSWQGDQIAARVAALRDGLPDLAQVFAVGGTAPEGTLDFHGHFVETPWEEGPDAFGDGRALGADDPYVVLFTSGTTGPSKAVVHTQNSLHAALLGYTGAFGMDDRLVVATYSSLCHYSGFAQGILAGVMLGGTVVVQDRADPEGLLDLVERHGATLLYGPPPVLAAVVAAQRSRPREVGTLRHAVIGTGPVLRGLSDAVRDVLGARAFSLWGMSESGPVTMTRPEDPDGWAVHSNGRPIEAMDVRIDPVDGLDPAGAPAGGTADGVRAVGRLRMRGAGLCLGYHRREDLFRGEFDADGWFDTGDLAREDGRGGIRVLGRASDAIVRGGRVAPVPELEALAADCPGVAEAAVVAIPGAAGEEICVVVVPDGGASPSLPGVLARLREEGVAEEFLPGRLAVTEALPRTPTGKVRKAVLREQYAVR</sequence>
<dbReference type="RefSeq" id="WP_205359146.1">
    <property type="nucleotide sequence ID" value="NZ_JADKYB010000012.1"/>
</dbReference>
<evidence type="ECO:0000313" key="4">
    <source>
        <dbReference type="Proteomes" id="UP000749040"/>
    </source>
</evidence>
<comment type="caution">
    <text evidence="3">The sequence shown here is derived from an EMBL/GenBank/DDBJ whole genome shotgun (WGS) entry which is preliminary data.</text>
</comment>
<accession>A0ABS2TVB5</accession>
<dbReference type="PANTHER" id="PTHR43767:SF1">
    <property type="entry name" value="NONRIBOSOMAL PEPTIDE SYNTHASE PES1 (EUROFUNG)-RELATED"/>
    <property type="match status" value="1"/>
</dbReference>
<proteinExistence type="predicted"/>
<dbReference type="PANTHER" id="PTHR43767">
    <property type="entry name" value="LONG-CHAIN-FATTY-ACID--COA LIGASE"/>
    <property type="match status" value="1"/>
</dbReference>
<gene>
    <name evidence="3" type="ORF">ITX44_22650</name>
</gene>
<dbReference type="Pfam" id="PF00501">
    <property type="entry name" value="AMP-binding"/>
    <property type="match status" value="1"/>
</dbReference>
<dbReference type="InterPro" id="IPR000873">
    <property type="entry name" value="AMP-dep_synth/lig_dom"/>
</dbReference>
<dbReference type="InterPro" id="IPR045851">
    <property type="entry name" value="AMP-bd_C_sf"/>
</dbReference>
<dbReference type="Pfam" id="PF13193">
    <property type="entry name" value="AMP-binding_C"/>
    <property type="match status" value="1"/>
</dbReference>
<keyword evidence="4" id="KW-1185">Reference proteome</keyword>
<organism evidence="3 4">
    <name type="scientific">Actinacidiphila acididurans</name>
    <dbReference type="NCBI Taxonomy" id="2784346"/>
    <lineage>
        <taxon>Bacteria</taxon>
        <taxon>Bacillati</taxon>
        <taxon>Actinomycetota</taxon>
        <taxon>Actinomycetes</taxon>
        <taxon>Kitasatosporales</taxon>
        <taxon>Streptomycetaceae</taxon>
        <taxon>Actinacidiphila</taxon>
    </lineage>
</organism>
<dbReference type="SUPFAM" id="SSF56801">
    <property type="entry name" value="Acetyl-CoA synthetase-like"/>
    <property type="match status" value="1"/>
</dbReference>
<dbReference type="Gene3D" id="3.30.300.30">
    <property type="match status" value="1"/>
</dbReference>
<feature type="domain" description="AMP-binding enzyme C-terminal" evidence="2">
    <location>
        <begin position="473"/>
        <end position="548"/>
    </location>
</feature>